<dbReference type="RefSeq" id="WP_207139914.1">
    <property type="nucleotide sequence ID" value="NZ_JAEKJZ010000001.1"/>
</dbReference>
<dbReference type="Proteomes" id="UP000664096">
    <property type="component" value="Unassembled WGS sequence"/>
</dbReference>
<evidence type="ECO:0000313" key="2">
    <source>
        <dbReference type="Proteomes" id="UP000664096"/>
    </source>
</evidence>
<comment type="caution">
    <text evidence="1">The sequence shown here is derived from an EMBL/GenBank/DDBJ whole genome shotgun (WGS) entry which is preliminary data.</text>
</comment>
<organism evidence="1 2">
    <name type="scientific">Roseibium aggregatum</name>
    <dbReference type="NCBI Taxonomy" id="187304"/>
    <lineage>
        <taxon>Bacteria</taxon>
        <taxon>Pseudomonadati</taxon>
        <taxon>Pseudomonadota</taxon>
        <taxon>Alphaproteobacteria</taxon>
        <taxon>Hyphomicrobiales</taxon>
        <taxon>Stappiaceae</taxon>
        <taxon>Roseibium</taxon>
    </lineage>
</organism>
<name>A0A939ECW0_9HYPH</name>
<reference evidence="1" key="1">
    <citation type="submission" date="2020-12" db="EMBL/GenBank/DDBJ databases">
        <title>Oil enriched cultivation method for isolating marine PHA-producing bacteria.</title>
        <authorList>
            <person name="Zheng W."/>
            <person name="Yu S."/>
            <person name="Huang Y."/>
        </authorList>
    </citation>
    <scope>NUCLEOTIDE SEQUENCE</scope>
    <source>
        <strain evidence="1">SY-2-12</strain>
    </source>
</reference>
<evidence type="ECO:0000313" key="1">
    <source>
        <dbReference type="EMBL" id="MBN9670431.1"/>
    </source>
</evidence>
<protein>
    <submittedName>
        <fullName evidence="1">Uncharacterized protein</fullName>
    </submittedName>
</protein>
<gene>
    <name evidence="1" type="ORF">JF539_08785</name>
</gene>
<proteinExistence type="predicted"/>
<accession>A0A939ECW0</accession>
<sequence length="51" mass="5508">MNRGFSAFVELNYAIDTSREDGVSSAQAEALQAPPATATAFFSTDKPWRPS</sequence>
<dbReference type="AlphaFoldDB" id="A0A939ECW0"/>
<dbReference type="EMBL" id="JAEKJZ010000001">
    <property type="protein sequence ID" value="MBN9670431.1"/>
    <property type="molecule type" value="Genomic_DNA"/>
</dbReference>